<sequence>MDLADEEMLEDDGMGGRLGAGAGGGGIISPYAYQPPVALATASGVGAGLASAPVQRHQRGPSYGQEQQQQQFYDYPAGNPNPISSGLSSEGGYPATPGGYPYVNPMGRGPSPGPSVLTGNGQGGSSEHSSSAYGGIAGVGAVMGGQYGNEQQQQQQQRSAKEMEAMGMRAPHVMNPDDAAGGYYPPGVHSQTRQAYLQNGPVGSSSQQQQQQQFYRSGSPPMASSSSGVPDALRPGLPQSQSQYASASTSSSSPPPALLPGSAVVVHQDGGRVVMRKGERVDEEAAEEGAGLSEIPPTYDSLVHGGLPGSSSSSPDERRE</sequence>
<reference evidence="2 3" key="1">
    <citation type="submission" date="2014-04" db="EMBL/GenBank/DDBJ databases">
        <authorList>
            <consortium name="DOE Joint Genome Institute"/>
            <person name="Kuo A."/>
            <person name="Gay G."/>
            <person name="Dore J."/>
            <person name="Kohler A."/>
            <person name="Nagy L.G."/>
            <person name="Floudas D."/>
            <person name="Copeland A."/>
            <person name="Barry K.W."/>
            <person name="Cichocki N."/>
            <person name="Veneault-Fourrey C."/>
            <person name="LaButti K."/>
            <person name="Lindquist E.A."/>
            <person name="Lipzen A."/>
            <person name="Lundell T."/>
            <person name="Morin E."/>
            <person name="Murat C."/>
            <person name="Sun H."/>
            <person name="Tunlid A."/>
            <person name="Henrissat B."/>
            <person name="Grigoriev I.V."/>
            <person name="Hibbett D.S."/>
            <person name="Martin F."/>
            <person name="Nordberg H.P."/>
            <person name="Cantor M.N."/>
            <person name="Hua S.X."/>
        </authorList>
    </citation>
    <scope>NUCLEOTIDE SEQUENCE [LARGE SCALE GENOMIC DNA]</scope>
    <source>
        <strain evidence="3">h7</strain>
    </source>
</reference>
<feature type="compositionally biased region" description="Acidic residues" evidence="1">
    <location>
        <begin position="1"/>
        <end position="13"/>
    </location>
</feature>
<dbReference type="AlphaFoldDB" id="A0A0C2XIZ0"/>
<feature type="compositionally biased region" description="Polar residues" evidence="1">
    <location>
        <begin position="189"/>
        <end position="203"/>
    </location>
</feature>
<dbReference type="EMBL" id="KN831795">
    <property type="protein sequence ID" value="KIM37783.1"/>
    <property type="molecule type" value="Genomic_DNA"/>
</dbReference>
<dbReference type="STRING" id="686832.A0A0C2XIZ0"/>
<accession>A0A0C2XIZ0</accession>
<evidence type="ECO:0000313" key="3">
    <source>
        <dbReference type="Proteomes" id="UP000053424"/>
    </source>
</evidence>
<keyword evidence="3" id="KW-1185">Reference proteome</keyword>
<feature type="compositionally biased region" description="Low complexity" evidence="1">
    <location>
        <begin position="91"/>
        <end position="102"/>
    </location>
</feature>
<reference evidence="3" key="2">
    <citation type="submission" date="2015-01" db="EMBL/GenBank/DDBJ databases">
        <title>Evolutionary Origins and Diversification of the Mycorrhizal Mutualists.</title>
        <authorList>
            <consortium name="DOE Joint Genome Institute"/>
            <consortium name="Mycorrhizal Genomics Consortium"/>
            <person name="Kohler A."/>
            <person name="Kuo A."/>
            <person name="Nagy L.G."/>
            <person name="Floudas D."/>
            <person name="Copeland A."/>
            <person name="Barry K.W."/>
            <person name="Cichocki N."/>
            <person name="Veneault-Fourrey C."/>
            <person name="LaButti K."/>
            <person name="Lindquist E.A."/>
            <person name="Lipzen A."/>
            <person name="Lundell T."/>
            <person name="Morin E."/>
            <person name="Murat C."/>
            <person name="Riley R."/>
            <person name="Ohm R."/>
            <person name="Sun H."/>
            <person name="Tunlid A."/>
            <person name="Henrissat B."/>
            <person name="Grigoriev I.V."/>
            <person name="Hibbett D.S."/>
            <person name="Martin F."/>
        </authorList>
    </citation>
    <scope>NUCLEOTIDE SEQUENCE [LARGE SCALE GENOMIC DNA]</scope>
    <source>
        <strain evidence="3">h7</strain>
    </source>
</reference>
<dbReference type="OrthoDB" id="3069887at2759"/>
<proteinExistence type="predicted"/>
<feature type="compositionally biased region" description="Gly residues" evidence="1">
    <location>
        <begin position="135"/>
        <end position="147"/>
    </location>
</feature>
<feature type="compositionally biased region" description="Low complexity" evidence="1">
    <location>
        <begin position="237"/>
        <end position="252"/>
    </location>
</feature>
<feature type="compositionally biased region" description="Low complexity" evidence="1">
    <location>
        <begin position="204"/>
        <end position="228"/>
    </location>
</feature>
<evidence type="ECO:0000256" key="1">
    <source>
        <dbReference type="SAM" id="MobiDB-lite"/>
    </source>
</evidence>
<name>A0A0C2XIZ0_HEBCY</name>
<organism evidence="2 3">
    <name type="scientific">Hebeloma cylindrosporum</name>
    <dbReference type="NCBI Taxonomy" id="76867"/>
    <lineage>
        <taxon>Eukaryota</taxon>
        <taxon>Fungi</taxon>
        <taxon>Dikarya</taxon>
        <taxon>Basidiomycota</taxon>
        <taxon>Agaricomycotina</taxon>
        <taxon>Agaricomycetes</taxon>
        <taxon>Agaricomycetidae</taxon>
        <taxon>Agaricales</taxon>
        <taxon>Agaricineae</taxon>
        <taxon>Hymenogastraceae</taxon>
        <taxon>Hebeloma</taxon>
    </lineage>
</organism>
<dbReference type="Proteomes" id="UP000053424">
    <property type="component" value="Unassembled WGS sequence"/>
</dbReference>
<dbReference type="HOGENOM" id="CLU_958288_0_0_1"/>
<protein>
    <submittedName>
        <fullName evidence="2">Uncharacterized protein</fullName>
    </submittedName>
</protein>
<feature type="region of interest" description="Disordered" evidence="1">
    <location>
        <begin position="45"/>
        <end position="320"/>
    </location>
</feature>
<evidence type="ECO:0000313" key="2">
    <source>
        <dbReference type="EMBL" id="KIM37783.1"/>
    </source>
</evidence>
<feature type="region of interest" description="Disordered" evidence="1">
    <location>
        <begin position="1"/>
        <end position="21"/>
    </location>
</feature>
<gene>
    <name evidence="2" type="ORF">M413DRAFT_255569</name>
</gene>